<evidence type="ECO:0000313" key="2">
    <source>
        <dbReference type="Proteomes" id="UP001055879"/>
    </source>
</evidence>
<keyword evidence="2" id="KW-1185">Reference proteome</keyword>
<gene>
    <name evidence="1" type="ORF">L6452_23590</name>
</gene>
<dbReference type="Proteomes" id="UP001055879">
    <property type="component" value="Linkage Group LG07"/>
</dbReference>
<proteinExistence type="predicted"/>
<protein>
    <submittedName>
        <fullName evidence="1">Uncharacterized protein</fullName>
    </submittedName>
</protein>
<name>A0ACB9B1U7_ARCLA</name>
<reference evidence="1 2" key="2">
    <citation type="journal article" date="2022" name="Mol. Ecol. Resour.">
        <title>The genomes of chicory, endive, great burdock and yacon provide insights into Asteraceae paleo-polyploidization history and plant inulin production.</title>
        <authorList>
            <person name="Fan W."/>
            <person name="Wang S."/>
            <person name="Wang H."/>
            <person name="Wang A."/>
            <person name="Jiang F."/>
            <person name="Liu H."/>
            <person name="Zhao H."/>
            <person name="Xu D."/>
            <person name="Zhang Y."/>
        </authorList>
    </citation>
    <scope>NUCLEOTIDE SEQUENCE [LARGE SCALE GENOMIC DNA]</scope>
    <source>
        <strain evidence="2">cv. Niubang</strain>
    </source>
</reference>
<comment type="caution">
    <text evidence="1">The sequence shown here is derived from an EMBL/GenBank/DDBJ whole genome shotgun (WGS) entry which is preliminary data.</text>
</comment>
<reference evidence="2" key="1">
    <citation type="journal article" date="2022" name="Mol. Ecol. Resour.">
        <title>The genomes of chicory, endive, great burdock and yacon provide insights into Asteraceae palaeo-polyploidization history and plant inulin production.</title>
        <authorList>
            <person name="Fan W."/>
            <person name="Wang S."/>
            <person name="Wang H."/>
            <person name="Wang A."/>
            <person name="Jiang F."/>
            <person name="Liu H."/>
            <person name="Zhao H."/>
            <person name="Xu D."/>
            <person name="Zhang Y."/>
        </authorList>
    </citation>
    <scope>NUCLEOTIDE SEQUENCE [LARGE SCALE GENOMIC DNA]</scope>
    <source>
        <strain evidence="2">cv. Niubang</strain>
    </source>
</reference>
<organism evidence="1 2">
    <name type="scientific">Arctium lappa</name>
    <name type="common">Greater burdock</name>
    <name type="synonym">Lappa major</name>
    <dbReference type="NCBI Taxonomy" id="4217"/>
    <lineage>
        <taxon>Eukaryota</taxon>
        <taxon>Viridiplantae</taxon>
        <taxon>Streptophyta</taxon>
        <taxon>Embryophyta</taxon>
        <taxon>Tracheophyta</taxon>
        <taxon>Spermatophyta</taxon>
        <taxon>Magnoliopsida</taxon>
        <taxon>eudicotyledons</taxon>
        <taxon>Gunneridae</taxon>
        <taxon>Pentapetalae</taxon>
        <taxon>asterids</taxon>
        <taxon>campanulids</taxon>
        <taxon>Asterales</taxon>
        <taxon>Asteraceae</taxon>
        <taxon>Carduoideae</taxon>
        <taxon>Cardueae</taxon>
        <taxon>Arctiinae</taxon>
        <taxon>Arctium</taxon>
    </lineage>
</organism>
<sequence length="285" mass="31737">MVKPRDTVESIGEKLMRHVASSTYDLVGDGTSTSIVFAQGLINEGVKAVTTGGADPIEMTKGMERTMRALVKELKCMSRKVKDDYLAVVVKRNTRNNNDIGNVIAKAKSKVGNKGVVALEVGKTKKECLHLVEGLHYGRHHLSPCFVIDSGNKLVEYENCKLLLVDKDPKWKDLLIIFEDAKNDGYPLLIIAEDIQEDDVHTLVMNKPPLKIAILKATGVSSRKMVDDIAILLKRKYLPLVRIAISSIILRPLTPVALSNVIFSNPWWLVHYKSMNIIFLNVPLL</sequence>
<accession>A0ACB9B1U7</accession>
<dbReference type="EMBL" id="CM042053">
    <property type="protein sequence ID" value="KAI3716329.1"/>
    <property type="molecule type" value="Genomic_DNA"/>
</dbReference>
<evidence type="ECO:0000313" key="1">
    <source>
        <dbReference type="EMBL" id="KAI3716329.1"/>
    </source>
</evidence>